<sequence>MKKIIFVQTISILLILILLILSLINIFKVPYSKFVSVLLVIAGVMMGIVALLIDKRYK</sequence>
<proteinExistence type="predicted"/>
<dbReference type="EMBL" id="LR031358">
    <property type="protein sequence ID" value="VDB96919.1"/>
    <property type="molecule type" value="Genomic_DNA"/>
</dbReference>
<feature type="transmembrane region" description="Helical" evidence="1">
    <location>
        <begin position="5"/>
        <end position="27"/>
    </location>
</feature>
<evidence type="ECO:0000256" key="1">
    <source>
        <dbReference type="SAM" id="Phobius"/>
    </source>
</evidence>
<gene>
    <name evidence="2" type="ORF">OENI_0036</name>
</gene>
<evidence type="ECO:0000313" key="3">
    <source>
        <dbReference type="Proteomes" id="UP000294726"/>
    </source>
</evidence>
<feature type="transmembrane region" description="Helical" evidence="1">
    <location>
        <begin position="33"/>
        <end position="53"/>
    </location>
</feature>
<dbReference type="AlphaFoldDB" id="A0AAQ2UQB7"/>
<protein>
    <submittedName>
        <fullName evidence="2">Uncharacterized protein</fullName>
    </submittedName>
</protein>
<evidence type="ECO:0000313" key="2">
    <source>
        <dbReference type="EMBL" id="VDB96919.1"/>
    </source>
</evidence>
<keyword evidence="1" id="KW-0472">Membrane</keyword>
<accession>A0AAQ2UQB7</accession>
<dbReference type="Proteomes" id="UP000294726">
    <property type="component" value="Chromosome"/>
</dbReference>
<keyword evidence="1" id="KW-0812">Transmembrane</keyword>
<keyword evidence="1" id="KW-1133">Transmembrane helix</keyword>
<dbReference type="RefSeq" id="WP_002817959.1">
    <property type="nucleotide sequence ID" value="NZ_CP038451.1"/>
</dbReference>
<organism evidence="2 3">
    <name type="scientific">Oenococcus oeni</name>
    <name type="common">Leuconostoc oenos</name>
    <dbReference type="NCBI Taxonomy" id="1247"/>
    <lineage>
        <taxon>Bacteria</taxon>
        <taxon>Bacillati</taxon>
        <taxon>Bacillota</taxon>
        <taxon>Bacilli</taxon>
        <taxon>Lactobacillales</taxon>
        <taxon>Lactobacillaceae</taxon>
        <taxon>Oenococcus</taxon>
    </lineage>
</organism>
<name>A0AAQ2UQB7_OENOE</name>
<reference evidence="2 3" key="1">
    <citation type="submission" date="2018-08" db="EMBL/GenBank/DDBJ databases">
        <authorList>
            <person name="Lorentzen P. G. S. M."/>
        </authorList>
    </citation>
    <scope>NUCLEOTIDE SEQUENCE [LARGE SCALE GENOMIC DNA]</scope>
    <source>
        <strain evidence="2 3">CRBO_1381</strain>
    </source>
</reference>